<protein>
    <submittedName>
        <fullName evidence="1">480_t:CDS:1</fullName>
    </submittedName>
</protein>
<sequence>MKPSKKKYAYIRNGVIYHGDEAIHAKELSEAEKHVKELKTKLENIRAYDSSNFNGPDNPNSPNDPIDPNDPDNPNGPNGSDDKSDNDSDLDMPTFSACNGEKDDLRDLVNGGCNNKTIGKIFSSGLDKNVMKSQIQVAEVAVCGNVAGIEKNVDVNHNSSTQLSFRAGNLEATAFGLDVSRNVIGNNNRVTIDDKKVTNAEISVGNIRATAFDGVANDNIIGSHNVVISKRVNATPIRYKQRNVNFTGVDARFHKNLVGNNNVRATFEANFTGANVERNNVDITGINTGSSNNVNGDGNIIASLRAKATLFNSKTGCSSRARHNFSKDNEEKGKNLKLDGQLKFTAFDHQKSNETVSNNKNDKTDFNVDMTLISNQENNRVINKGQSGIAFRVIGTGKSTGNVMISEPSLGADIVISRQISEGNVNFGTRLQLVLAPPSSGIGIPFLGGGSTSNGDESSNGDNKNDSSGKNKDSGCDNYNHGGGDTDKHKNNDRSGGSDNHEGEHRNEGDDGHRGDDNNGKRHKDNDRSDGSNNREGGYRNGGNDGKKHKDNDRSGGSDNNEGEYRNEGDDGHRDDDNGKRHKDNDRSGGSDNREGGYRDGSGDSHRGGDNDGKKHKDNDRSGGNDNHEGGYRNESDDGHRDDDNGKRHEDNDRSGGSDNREGGYRDGGSDSHRGGDNDGKKHKDNDRSGGNDNHEGGYRNEGDDSHRGGDNNGVGREEIENSGSDNREGGGSENSSIRETKGDNLNTFENMNPDTNGDFIYLVNENAFTSGNYLSSSYWDSAFLFQNDGIFESDQRNRNNANTYLQPYVADDSVVITNGQNTPGYYSIYRDEQSDYYDNIETFLPSTDGYSSLSVLNGLNSLGTSQSYSQGAQGIHEFVDIHKDDTSLQADDTIERSSGYTISNGSDSKYHVAGEIHLSSKEGNLISSDTSNNNKKSSFSLENENIIHNDANGVRNSQGLTVFEQVLANTIRENPHLAPALRIALSRTTPTSNSILESPGDSAADIDTLITRSIFHAEATGKHKNQAQKNDSSNLPVFPSPNG</sequence>
<evidence type="ECO:0000313" key="1">
    <source>
        <dbReference type="EMBL" id="CAG8470399.1"/>
    </source>
</evidence>
<keyword evidence="2" id="KW-1185">Reference proteome</keyword>
<name>A0ACA9KF47_9GLOM</name>
<accession>A0ACA9KF47</accession>
<organism evidence="1 2">
    <name type="scientific">Acaulospora colombiana</name>
    <dbReference type="NCBI Taxonomy" id="27376"/>
    <lineage>
        <taxon>Eukaryota</taxon>
        <taxon>Fungi</taxon>
        <taxon>Fungi incertae sedis</taxon>
        <taxon>Mucoromycota</taxon>
        <taxon>Glomeromycotina</taxon>
        <taxon>Glomeromycetes</taxon>
        <taxon>Diversisporales</taxon>
        <taxon>Acaulosporaceae</taxon>
        <taxon>Acaulospora</taxon>
    </lineage>
</organism>
<dbReference type="EMBL" id="CAJVPT010001891">
    <property type="protein sequence ID" value="CAG8470399.1"/>
    <property type="molecule type" value="Genomic_DNA"/>
</dbReference>
<dbReference type="Proteomes" id="UP000789525">
    <property type="component" value="Unassembled WGS sequence"/>
</dbReference>
<comment type="caution">
    <text evidence="1">The sequence shown here is derived from an EMBL/GenBank/DDBJ whole genome shotgun (WGS) entry which is preliminary data.</text>
</comment>
<proteinExistence type="predicted"/>
<reference evidence="1" key="1">
    <citation type="submission" date="2021-06" db="EMBL/GenBank/DDBJ databases">
        <authorList>
            <person name="Kallberg Y."/>
            <person name="Tangrot J."/>
            <person name="Rosling A."/>
        </authorList>
    </citation>
    <scope>NUCLEOTIDE SEQUENCE</scope>
    <source>
        <strain evidence="1">CL356</strain>
    </source>
</reference>
<evidence type="ECO:0000313" key="2">
    <source>
        <dbReference type="Proteomes" id="UP000789525"/>
    </source>
</evidence>
<gene>
    <name evidence="1" type="ORF">ACOLOM_LOCUS1563</name>
</gene>